<proteinExistence type="predicted"/>
<comment type="caution">
    <text evidence="2">The sequence shown here is derived from an EMBL/GenBank/DDBJ whole genome shotgun (WGS) entry which is preliminary data.</text>
</comment>
<feature type="compositionally biased region" description="Polar residues" evidence="1">
    <location>
        <begin position="44"/>
        <end position="56"/>
    </location>
</feature>
<dbReference type="EMBL" id="JAJGCB010000003">
    <property type="protein sequence ID" value="KAJ8993491.1"/>
    <property type="molecule type" value="Genomic_DNA"/>
</dbReference>
<gene>
    <name evidence="2" type="ORF">HRR80_002002</name>
</gene>
<dbReference type="AlphaFoldDB" id="A0AAN6F017"/>
<feature type="compositionally biased region" description="Low complexity" evidence="1">
    <location>
        <begin position="77"/>
        <end position="90"/>
    </location>
</feature>
<sequence length="469" mass="50225">MPIPVRTDARTSSKANKAGDGSSHKSNPQNAPPVKGGITGVPKQPSQRGENVSTAVGGQVRPPQTGLPRSVPTASQSTAGHTRSHSTTSTLRNPSKDATSEAARPAAPSNKLDSIAAPSSQLHGRRLSASTRLNGPSRTLGSSIKPDSRARRLPEAIQKPARPLSGGTTRTLNDKPSLKKPEFTNYNQQYSPKRTKQVPLQPCSTIPPGNSGSSGTSSSSLTSALVWRSRDELLQLMSVHEEADNMLSRYANSITSQLASRSDLLREKLCTLESLEGERQGKVNSHATKVWLDAGQGQSSTTSKGSDRLLVLAQTIRQLKELTKQGALLDTLMQQFDKWQAVVLSEDFTSAGSGVSDKPPVSLAAALDSQWPSSMEGVQFEIQACAQALANLQAPSDSSALGHLIKAHSTLADQLLQEIAVCRDLQRLIVQQEQKKMDDAVARAVSAAGNHAREWPKNSVNRKGIWDMH</sequence>
<feature type="region of interest" description="Disordered" evidence="1">
    <location>
        <begin position="1"/>
        <end position="219"/>
    </location>
</feature>
<feature type="compositionally biased region" description="Polar residues" evidence="1">
    <location>
        <begin position="117"/>
        <end position="142"/>
    </location>
</feature>
<accession>A0AAN6F017</accession>
<evidence type="ECO:0000313" key="2">
    <source>
        <dbReference type="EMBL" id="KAJ8993491.1"/>
    </source>
</evidence>
<evidence type="ECO:0000313" key="3">
    <source>
        <dbReference type="Proteomes" id="UP001161757"/>
    </source>
</evidence>
<organism evidence="2 3">
    <name type="scientific">Exophiala dermatitidis</name>
    <name type="common">Black yeast-like fungus</name>
    <name type="synonym">Wangiella dermatitidis</name>
    <dbReference type="NCBI Taxonomy" id="5970"/>
    <lineage>
        <taxon>Eukaryota</taxon>
        <taxon>Fungi</taxon>
        <taxon>Dikarya</taxon>
        <taxon>Ascomycota</taxon>
        <taxon>Pezizomycotina</taxon>
        <taxon>Eurotiomycetes</taxon>
        <taxon>Chaetothyriomycetidae</taxon>
        <taxon>Chaetothyriales</taxon>
        <taxon>Herpotrichiellaceae</taxon>
        <taxon>Exophiala</taxon>
    </lineage>
</organism>
<feature type="compositionally biased region" description="Basic and acidic residues" evidence="1">
    <location>
        <begin position="172"/>
        <end position="182"/>
    </location>
</feature>
<evidence type="ECO:0000256" key="1">
    <source>
        <dbReference type="SAM" id="MobiDB-lite"/>
    </source>
</evidence>
<dbReference type="Proteomes" id="UP001161757">
    <property type="component" value="Unassembled WGS sequence"/>
</dbReference>
<protein>
    <submittedName>
        <fullName evidence="2">Uncharacterized protein</fullName>
    </submittedName>
</protein>
<name>A0AAN6F017_EXODE</name>
<reference evidence="2" key="1">
    <citation type="submission" date="2023-01" db="EMBL/GenBank/DDBJ databases">
        <title>Exophiala dermititidis isolated from Cystic Fibrosis Patient.</title>
        <authorList>
            <person name="Kurbessoian T."/>
            <person name="Crocker A."/>
            <person name="Murante D."/>
            <person name="Hogan D.A."/>
            <person name="Stajich J.E."/>
        </authorList>
    </citation>
    <scope>NUCLEOTIDE SEQUENCE</scope>
    <source>
        <strain evidence="2">Ex8</strain>
    </source>
</reference>